<dbReference type="Gene3D" id="1.10.30.50">
    <property type="match status" value="1"/>
</dbReference>
<reference evidence="2" key="1">
    <citation type="journal article" date="2015" name="MBio">
        <title>Eco-Evolutionary Dynamics of Episomes among Ecologically Cohesive Bacterial Populations.</title>
        <authorList>
            <person name="Xue H."/>
            <person name="Cordero O.X."/>
            <person name="Camas F.M."/>
            <person name="Trimble W."/>
            <person name="Meyer F."/>
            <person name="Guglielmini J."/>
            <person name="Rocha E.P."/>
            <person name="Polz M.F."/>
        </authorList>
    </citation>
    <scope>NUCLEOTIDE SEQUENCE</scope>
    <source>
        <strain evidence="2">5S_214</strain>
    </source>
</reference>
<proteinExistence type="predicted"/>
<dbReference type="GO" id="GO:0004519">
    <property type="term" value="F:endonuclease activity"/>
    <property type="evidence" value="ECO:0007669"/>
    <property type="project" value="InterPro"/>
</dbReference>
<dbReference type="CDD" id="cd00085">
    <property type="entry name" value="HNHc"/>
    <property type="match status" value="1"/>
</dbReference>
<dbReference type="EMBL" id="KP795544">
    <property type="protein sequence ID" value="AKN37641.1"/>
    <property type="molecule type" value="Genomic_DNA"/>
</dbReference>
<name>A0A0H3ZVX7_VIBSP</name>
<organism evidence="2">
    <name type="scientific">Vibrio splendidus</name>
    <dbReference type="NCBI Taxonomy" id="29497"/>
    <lineage>
        <taxon>Bacteria</taxon>
        <taxon>Pseudomonadati</taxon>
        <taxon>Pseudomonadota</taxon>
        <taxon>Gammaproteobacteria</taxon>
        <taxon>Vibrionales</taxon>
        <taxon>Vibrionaceae</taxon>
        <taxon>Vibrio</taxon>
    </lineage>
</organism>
<dbReference type="Pfam" id="PF01844">
    <property type="entry name" value="HNH"/>
    <property type="match status" value="1"/>
</dbReference>
<protein>
    <recommendedName>
        <fullName evidence="1">HNH domain-containing protein</fullName>
    </recommendedName>
</protein>
<dbReference type="GO" id="GO:0003676">
    <property type="term" value="F:nucleic acid binding"/>
    <property type="evidence" value="ECO:0007669"/>
    <property type="project" value="InterPro"/>
</dbReference>
<dbReference type="AlphaFoldDB" id="A0A0H3ZVX7"/>
<feature type="domain" description="HNH" evidence="1">
    <location>
        <begin position="8"/>
        <end position="43"/>
    </location>
</feature>
<dbReference type="InterPro" id="IPR003615">
    <property type="entry name" value="HNH_nuc"/>
</dbReference>
<dbReference type="InterPro" id="IPR002711">
    <property type="entry name" value="HNH"/>
</dbReference>
<dbReference type="GO" id="GO:0008270">
    <property type="term" value="F:zinc ion binding"/>
    <property type="evidence" value="ECO:0007669"/>
    <property type="project" value="InterPro"/>
</dbReference>
<evidence type="ECO:0000259" key="1">
    <source>
        <dbReference type="Pfam" id="PF01844"/>
    </source>
</evidence>
<sequence>MRGGRAVPASDVDHITAKKHGGLDEDSNLESLCRTCHRAKTARERLKQPQ</sequence>
<evidence type="ECO:0000313" key="2">
    <source>
        <dbReference type="EMBL" id="AKN37641.1"/>
    </source>
</evidence>
<accession>A0A0H3ZVX7</accession>